<name>A0ABP0J5E8_9DINO</name>
<dbReference type="Gene3D" id="2.60.120.10">
    <property type="entry name" value="Jelly Rolls"/>
    <property type="match status" value="2"/>
</dbReference>
<proteinExistence type="inferred from homology"/>
<evidence type="ECO:0000259" key="3">
    <source>
        <dbReference type="Pfam" id="PF02678"/>
    </source>
</evidence>
<dbReference type="InterPro" id="IPR041602">
    <property type="entry name" value="Quercetinase_C"/>
</dbReference>
<evidence type="ECO:0000259" key="4">
    <source>
        <dbReference type="Pfam" id="PF17954"/>
    </source>
</evidence>
<dbReference type="InterPro" id="IPR014710">
    <property type="entry name" value="RmlC-like_jellyroll"/>
</dbReference>
<feature type="domain" description="Quercetin 2,3-dioxygenase C-terminal cupin" evidence="4">
    <location>
        <begin position="162"/>
        <end position="233"/>
    </location>
</feature>
<protein>
    <recommendedName>
        <fullName evidence="7">Pirin</fullName>
    </recommendedName>
</protein>
<evidence type="ECO:0000313" key="5">
    <source>
        <dbReference type="EMBL" id="CAK9009598.1"/>
    </source>
</evidence>
<dbReference type="InterPro" id="IPR011051">
    <property type="entry name" value="RmlC_Cupin_sf"/>
</dbReference>
<comment type="similarity">
    <text evidence="1 2">Belongs to the pirin family.</text>
</comment>
<dbReference type="PANTHER" id="PTHR43212">
    <property type="entry name" value="QUERCETIN 2,3-DIOXYGENASE"/>
    <property type="match status" value="1"/>
</dbReference>
<dbReference type="InterPro" id="IPR003829">
    <property type="entry name" value="Pirin_N_dom"/>
</dbReference>
<dbReference type="SUPFAM" id="SSF51182">
    <property type="entry name" value="RmlC-like cupins"/>
    <property type="match status" value="1"/>
</dbReference>
<evidence type="ECO:0000256" key="2">
    <source>
        <dbReference type="RuleBase" id="RU003457"/>
    </source>
</evidence>
<reference evidence="5 6" key="1">
    <citation type="submission" date="2024-02" db="EMBL/GenBank/DDBJ databases">
        <authorList>
            <person name="Chen Y."/>
            <person name="Shah S."/>
            <person name="Dougan E. K."/>
            <person name="Thang M."/>
            <person name="Chan C."/>
        </authorList>
    </citation>
    <scope>NUCLEOTIDE SEQUENCE [LARGE SCALE GENOMIC DNA]</scope>
</reference>
<dbReference type="PANTHER" id="PTHR43212:SF3">
    <property type="entry name" value="QUERCETIN 2,3-DIOXYGENASE"/>
    <property type="match status" value="1"/>
</dbReference>
<dbReference type="CDD" id="cd02910">
    <property type="entry name" value="cupin_Yhhw_N"/>
    <property type="match status" value="1"/>
</dbReference>
<evidence type="ECO:0000256" key="1">
    <source>
        <dbReference type="ARBA" id="ARBA00008416"/>
    </source>
</evidence>
<evidence type="ECO:0008006" key="7">
    <source>
        <dbReference type="Google" id="ProtNLM"/>
    </source>
</evidence>
<comment type="caution">
    <text evidence="5">The sequence shown here is derived from an EMBL/GenBank/DDBJ whole genome shotgun (WGS) entry which is preliminary data.</text>
</comment>
<feature type="domain" description="Pirin N-terminal" evidence="3">
    <location>
        <begin position="19"/>
        <end position="123"/>
    </location>
</feature>
<dbReference type="Proteomes" id="UP001642484">
    <property type="component" value="Unassembled WGS sequence"/>
</dbReference>
<evidence type="ECO:0000313" key="6">
    <source>
        <dbReference type="Proteomes" id="UP001642484"/>
    </source>
</evidence>
<dbReference type="InterPro" id="IPR012093">
    <property type="entry name" value="Pirin"/>
</dbReference>
<keyword evidence="6" id="KW-1185">Reference proteome</keyword>
<dbReference type="Pfam" id="PF17954">
    <property type="entry name" value="Pirin_C_2"/>
    <property type="match status" value="1"/>
</dbReference>
<accession>A0ABP0J5E8</accession>
<gene>
    <name evidence="5" type="ORF">CCMP2556_LOCUS9740</name>
</gene>
<dbReference type="EMBL" id="CAXAMN010004459">
    <property type="protein sequence ID" value="CAK9009598.1"/>
    <property type="molecule type" value="Genomic_DNA"/>
</dbReference>
<sequence length="298" mass="34136">MFGNDENPSKSSSEGQKWTNKNWLKSRFHFNFAEYHSGPSQFGVLRVMNDDLVQPRRGFGMHPHRDMEILTFIINGRLTHKDSIDTEETLGRGGVQFMTAGRGIRHSEHNLHDEPLRFIQCWVVPRRRGFEPAYGSYTCTDAERQNRWALVAADFEHRSVKAPVQIQQDCNIYVSELQAGRTPEAMRIDQQRQGYLLCVEGSVQLVDSAGKVRQMHQHDAAELKGSVELTPTAGVSLPKLHVVLRLQMEHSSSFLRWRRAITAEAMSENLHHRCIFGDLRVSLVDPCYINIFVPPEQK</sequence>
<dbReference type="Pfam" id="PF02678">
    <property type="entry name" value="Pirin"/>
    <property type="match status" value="1"/>
</dbReference>
<organism evidence="5 6">
    <name type="scientific">Durusdinium trenchii</name>
    <dbReference type="NCBI Taxonomy" id="1381693"/>
    <lineage>
        <taxon>Eukaryota</taxon>
        <taxon>Sar</taxon>
        <taxon>Alveolata</taxon>
        <taxon>Dinophyceae</taxon>
        <taxon>Suessiales</taxon>
        <taxon>Symbiodiniaceae</taxon>
        <taxon>Durusdinium</taxon>
    </lineage>
</organism>